<dbReference type="SUPFAM" id="SSF53300">
    <property type="entry name" value="vWA-like"/>
    <property type="match status" value="1"/>
</dbReference>
<evidence type="ECO:0000256" key="1">
    <source>
        <dbReference type="SAM" id="SignalP"/>
    </source>
</evidence>
<dbReference type="KEGG" id="shg:Sph21_0643"/>
<organism evidence="3">
    <name type="scientific">Sphingobacterium sp. (strain 21)</name>
    <dbReference type="NCBI Taxonomy" id="743722"/>
    <lineage>
        <taxon>Bacteria</taxon>
        <taxon>Pseudomonadati</taxon>
        <taxon>Bacteroidota</taxon>
        <taxon>Sphingobacteriia</taxon>
        <taxon>Sphingobacteriales</taxon>
        <taxon>Sphingobacteriaceae</taxon>
        <taxon>Sphingobacterium</taxon>
    </lineage>
</organism>
<dbReference type="SUPFAM" id="SSF49464">
    <property type="entry name" value="Carboxypeptidase regulatory domain-like"/>
    <property type="match status" value="1"/>
</dbReference>
<dbReference type="InterPro" id="IPR002035">
    <property type="entry name" value="VWF_A"/>
</dbReference>
<dbReference type="Pfam" id="PF12450">
    <property type="entry name" value="vWF_A"/>
    <property type="match status" value="1"/>
</dbReference>
<evidence type="ECO:0000313" key="3">
    <source>
        <dbReference type="EMBL" id="ADZ77222.1"/>
    </source>
</evidence>
<dbReference type="PATRIC" id="fig|743722.3.peg.693"/>
<dbReference type="Pfam" id="PF12034">
    <property type="entry name" value="YfbK_C"/>
    <property type="match status" value="1"/>
</dbReference>
<feature type="domain" description="VWFA" evidence="2">
    <location>
        <begin position="251"/>
        <end position="436"/>
    </location>
</feature>
<dbReference type="HOGENOM" id="CLU_019123_2_2_10"/>
<dbReference type="InterPro" id="IPR036465">
    <property type="entry name" value="vWFA_dom_sf"/>
</dbReference>
<dbReference type="Pfam" id="PF13715">
    <property type="entry name" value="CarbopepD_reg_2"/>
    <property type="match status" value="1"/>
</dbReference>
<dbReference type="InterPro" id="IPR021908">
    <property type="entry name" value="YfbK_C"/>
</dbReference>
<dbReference type="SMART" id="SM00327">
    <property type="entry name" value="VWA"/>
    <property type="match status" value="1"/>
</dbReference>
<dbReference type="STRING" id="743722.Sph21_0643"/>
<dbReference type="PANTHER" id="PTHR10166">
    <property type="entry name" value="VOLTAGE-DEPENDENT CALCIUM CHANNEL SUBUNIT ALPHA-2/DELTA-RELATED"/>
    <property type="match status" value="1"/>
</dbReference>
<dbReference type="OrthoDB" id="9805121at2"/>
<protein>
    <submittedName>
        <fullName evidence="3">von Willebrand factor type A</fullName>
    </submittedName>
</protein>
<feature type="chain" id="PRO_5003311932" evidence="1">
    <location>
        <begin position="23"/>
        <end position="622"/>
    </location>
</feature>
<dbReference type="EMBL" id="CP002584">
    <property type="protein sequence ID" value="ADZ77222.1"/>
    <property type="molecule type" value="Genomic_DNA"/>
</dbReference>
<dbReference type="InterPro" id="IPR022156">
    <property type="entry name" value="Uncharacterised_YfbK_N"/>
</dbReference>
<keyword evidence="1" id="KW-0732">Signal</keyword>
<dbReference type="Gene3D" id="3.40.50.410">
    <property type="entry name" value="von Willebrand factor, type A domain"/>
    <property type="match status" value="1"/>
</dbReference>
<reference evidence="3" key="1">
    <citation type="submission" date="2011-03" db="EMBL/GenBank/DDBJ databases">
        <title>Complete sequence of Sphingobacterium sp. 21.</title>
        <authorList>
            <consortium name="US DOE Joint Genome Institute"/>
            <person name="Lucas S."/>
            <person name="Copeland A."/>
            <person name="Lapidus A."/>
            <person name="Cheng J.-F."/>
            <person name="Goodwin L."/>
            <person name="Pitluck S."/>
            <person name="Davenport K."/>
            <person name="Detter J.C."/>
            <person name="Han C."/>
            <person name="Tapia R."/>
            <person name="Land M."/>
            <person name="Hauser L."/>
            <person name="Kyrpides N."/>
            <person name="Ivanova N."/>
            <person name="Ovchinnikova G."/>
            <person name="Pagani I."/>
            <person name="Siebers A.K."/>
            <person name="Allgaier M."/>
            <person name="Thelen M.P."/>
            <person name="Hugenholtz P."/>
            <person name="Woyke T."/>
        </authorList>
    </citation>
    <scope>NUCLEOTIDE SEQUENCE</scope>
    <source>
        <strain evidence="3">21</strain>
    </source>
</reference>
<dbReference type="InterPro" id="IPR051173">
    <property type="entry name" value="Ca_channel_alpha-2/delta"/>
</dbReference>
<evidence type="ECO:0000259" key="2">
    <source>
        <dbReference type="PROSITE" id="PS50234"/>
    </source>
</evidence>
<dbReference type="AlphaFoldDB" id="F4C933"/>
<dbReference type="Pfam" id="PF00092">
    <property type="entry name" value="VWA"/>
    <property type="match status" value="1"/>
</dbReference>
<dbReference type="CDD" id="cd01465">
    <property type="entry name" value="vWA_subgroup"/>
    <property type="match status" value="1"/>
</dbReference>
<dbReference type="PROSITE" id="PS50234">
    <property type="entry name" value="VWFA"/>
    <property type="match status" value="1"/>
</dbReference>
<dbReference type="eggNOG" id="COG2304">
    <property type="taxonomic scope" value="Bacteria"/>
</dbReference>
<dbReference type="Gene3D" id="2.60.40.1120">
    <property type="entry name" value="Carboxypeptidase-like, regulatory domain"/>
    <property type="match status" value="1"/>
</dbReference>
<accession>F4C933</accession>
<dbReference type="InterPro" id="IPR008969">
    <property type="entry name" value="CarboxyPept-like_regulatory"/>
</dbReference>
<name>F4C933_SPHS2</name>
<dbReference type="PANTHER" id="PTHR10166:SF37">
    <property type="entry name" value="STOLID, ISOFORM H"/>
    <property type="match status" value="1"/>
</dbReference>
<feature type="signal peptide" evidence="1">
    <location>
        <begin position="1"/>
        <end position="22"/>
    </location>
</feature>
<proteinExistence type="predicted"/>
<sequence length="622" mass="68666">MNTRISVILLLFSLLSFKPSSELTVSGIVYNQADQLGIAGVSVLVEGTTIGTLTDAKGRYTIKLTPGAKFLIFSKLGFESKRVAIGTGKQLDVTLIPSVALQEITVVEHAHIKKRGAQTLMAYSPGLHVRPPSSPFYMQHLPSTEDYQKIKENGFVSPKKEPLSTFAVDVDGASYSNIRRFINNGQLPPKDAIRLEEMINYFQYNLPAPQNNEPVAIHTELSQAPWNPHHRLLRIALKAKAIDAAKLPPANLVFLIDVSGSMDGPNRLPLVKSSLKMLVDQLRKEDRVAIVTYAGTARIKLAPVWANEKMRIKNAIDELDAGGSTAGGAGLKMAYDLAREHFKKDGNNRIILASDGDFNVGPSSNEDMETLIEKERQSGVSLSVLGFGMVNLKDSKMELLANKGHGNYAYIDNLMEAKKAMISEFGATFFTVAKDVKMQVEFNPAKVEAYRLLGYENRLLNQEDFNNDQKLGGDMGTGHIVTAFYEIVPKGIKEPYIGSVDPLKYQPEKSAFVAKASDELLTVKFRYKEPKEDKSKMKQVSVLDKPMQLAETSDDFRFASAIAEFAMLLRNSDFKQQANYDALINRAKSARGADSTGYRAEFIRLAESAKLLAKSNDIAAKE</sequence>
<gene>
    <name evidence="3" type="ordered locus">Sph21_0643</name>
</gene>